<protein>
    <submittedName>
        <fullName evidence="2">Uncharacterized protein</fullName>
    </submittedName>
</protein>
<name>C0HIK7_MAIZE</name>
<keyword evidence="1" id="KW-0732">Signal</keyword>
<accession>C0HIK7</accession>
<dbReference type="AlphaFoldDB" id="C0HIK7"/>
<feature type="chain" id="PRO_5002896947" evidence="1">
    <location>
        <begin position="18"/>
        <end position="136"/>
    </location>
</feature>
<sequence length="136" mass="15124">MLLHRLLLLLIPMSAAAGTLYSGVIDGCWGIDYRVEDLALAVVTAVPQIIQKRTVAEALHDDHWISDVHEGLSMVGMYEYLQLRDVLRYTMLTLVEDLHTCRFETSGNLSSKSAYHAVFKGSIPFEPCTASEKLGL</sequence>
<reference evidence="2" key="1">
    <citation type="journal article" date="2009" name="PLoS Genet.">
        <title>Sequencing, mapping, and analysis of 27,455 maize full-length cDNAs.</title>
        <authorList>
            <person name="Soderlund C."/>
            <person name="Descour A."/>
            <person name="Kudrna D."/>
            <person name="Bomhoff M."/>
            <person name="Boyd L."/>
            <person name="Currie J."/>
            <person name="Angelova A."/>
            <person name="Collura K."/>
            <person name="Wissotski M."/>
            <person name="Ashley E."/>
            <person name="Morrow D."/>
            <person name="Fernandes J."/>
            <person name="Walbot V."/>
            <person name="Yu Y."/>
        </authorList>
    </citation>
    <scope>NUCLEOTIDE SEQUENCE</scope>
    <source>
        <strain evidence="2">B73</strain>
    </source>
</reference>
<proteinExistence type="evidence at transcript level"/>
<dbReference type="EMBL" id="BT062163">
    <property type="protein sequence ID" value="ACN26860.1"/>
    <property type="molecule type" value="mRNA"/>
</dbReference>
<evidence type="ECO:0000256" key="1">
    <source>
        <dbReference type="SAM" id="SignalP"/>
    </source>
</evidence>
<reference evidence="2" key="2">
    <citation type="submission" date="2012-06" db="EMBL/GenBank/DDBJ databases">
        <authorList>
            <person name="Yu Y."/>
            <person name="Currie J."/>
            <person name="Lomeli R."/>
            <person name="Angelova A."/>
            <person name="Collura K."/>
            <person name="Wissotski M."/>
            <person name="Campos D."/>
            <person name="Kudrna D."/>
            <person name="Golser W."/>
            <person name="Ashely E."/>
            <person name="Descour A."/>
            <person name="Fernandes J."/>
            <person name="Soderlund C."/>
            <person name="Walbot V."/>
        </authorList>
    </citation>
    <scope>NUCLEOTIDE SEQUENCE</scope>
    <source>
        <strain evidence="2">B73</strain>
    </source>
</reference>
<feature type="signal peptide" evidence="1">
    <location>
        <begin position="1"/>
        <end position="17"/>
    </location>
</feature>
<evidence type="ECO:0000313" key="2">
    <source>
        <dbReference type="EMBL" id="ACN26860.1"/>
    </source>
</evidence>
<organism evidence="2">
    <name type="scientific">Zea mays</name>
    <name type="common">Maize</name>
    <dbReference type="NCBI Taxonomy" id="4577"/>
    <lineage>
        <taxon>Eukaryota</taxon>
        <taxon>Viridiplantae</taxon>
        <taxon>Streptophyta</taxon>
        <taxon>Embryophyta</taxon>
        <taxon>Tracheophyta</taxon>
        <taxon>Spermatophyta</taxon>
        <taxon>Magnoliopsida</taxon>
        <taxon>Liliopsida</taxon>
        <taxon>Poales</taxon>
        <taxon>Poaceae</taxon>
        <taxon>PACMAD clade</taxon>
        <taxon>Panicoideae</taxon>
        <taxon>Andropogonodae</taxon>
        <taxon>Andropogoneae</taxon>
        <taxon>Tripsacinae</taxon>
        <taxon>Zea</taxon>
    </lineage>
</organism>